<evidence type="ECO:0000256" key="1">
    <source>
        <dbReference type="SAM" id="MobiDB-lite"/>
    </source>
</evidence>
<feature type="compositionally biased region" description="Basic and acidic residues" evidence="1">
    <location>
        <begin position="129"/>
        <end position="151"/>
    </location>
</feature>
<dbReference type="InterPro" id="IPR006627">
    <property type="entry name" value="TDU_repeat"/>
</dbReference>
<evidence type="ECO:0000313" key="2">
    <source>
        <dbReference type="EMBL" id="CAD7660343.1"/>
    </source>
</evidence>
<dbReference type="EMBL" id="OC934780">
    <property type="protein sequence ID" value="CAD7660343.1"/>
    <property type="molecule type" value="Genomic_DNA"/>
</dbReference>
<dbReference type="Proteomes" id="UP000728032">
    <property type="component" value="Unassembled WGS sequence"/>
</dbReference>
<feature type="compositionally biased region" description="Polar residues" evidence="1">
    <location>
        <begin position="193"/>
        <end position="206"/>
    </location>
</feature>
<reference evidence="2" key="1">
    <citation type="submission" date="2020-11" db="EMBL/GenBank/DDBJ databases">
        <authorList>
            <person name="Tran Van P."/>
        </authorList>
    </citation>
    <scope>NUCLEOTIDE SEQUENCE</scope>
</reference>
<proteinExistence type="predicted"/>
<feature type="compositionally biased region" description="Polar residues" evidence="1">
    <location>
        <begin position="152"/>
        <end position="166"/>
    </location>
</feature>
<organism evidence="2">
    <name type="scientific">Oppiella nova</name>
    <dbReference type="NCBI Taxonomy" id="334625"/>
    <lineage>
        <taxon>Eukaryota</taxon>
        <taxon>Metazoa</taxon>
        <taxon>Ecdysozoa</taxon>
        <taxon>Arthropoda</taxon>
        <taxon>Chelicerata</taxon>
        <taxon>Arachnida</taxon>
        <taxon>Acari</taxon>
        <taxon>Acariformes</taxon>
        <taxon>Sarcoptiformes</taxon>
        <taxon>Oribatida</taxon>
        <taxon>Brachypylina</taxon>
        <taxon>Oppioidea</taxon>
        <taxon>Oppiidae</taxon>
        <taxon>Oppiella</taxon>
    </lineage>
</organism>
<dbReference type="SMART" id="SM00711">
    <property type="entry name" value="TDU"/>
    <property type="match status" value="2"/>
</dbReference>
<dbReference type="GO" id="GO:0045892">
    <property type="term" value="P:negative regulation of DNA-templated transcription"/>
    <property type="evidence" value="ECO:0007669"/>
    <property type="project" value="TreeGrafter"/>
</dbReference>
<dbReference type="Pfam" id="PF15245">
    <property type="entry name" value="VGLL4"/>
    <property type="match status" value="1"/>
</dbReference>
<dbReference type="OrthoDB" id="10040691at2759"/>
<feature type="compositionally biased region" description="Polar residues" evidence="1">
    <location>
        <begin position="61"/>
        <end position="87"/>
    </location>
</feature>
<feature type="region of interest" description="Disordered" evidence="1">
    <location>
        <begin position="1"/>
        <end position="27"/>
    </location>
</feature>
<sequence length="361" mass="39401">SDELQTKFANSIKELPTKENKLKRNKDRRELAYSSSFKLKARCSSPVRDESMLYERGEHSLSPNFSPSVRQSAPTTPPAQSHAQYTRGSPEPALNSHTSYTTYTGFSQRVAPSAAAAGDGLLSAYRGSPYERHHQHHTDGTNHSPIDRRNSDPNSQHSMTGQSSGDSMDADDDQPLDFSNKSRRRPLPDCESQRNVSPANHSSATHSLSQLFAQQMTRPSVITCGSSLMRAQQSGPPGAQPPPPSYADSVSPPINKHSINGFNDPGVELRNGSPGDERRTGSRRLIVSAPAEGVSDPVIEEHFRRSLGKQYSQLFSTNTANNNSITYSVDDHFAKALGDTWVRLQKSADGSQPNNAQSIAS</sequence>
<evidence type="ECO:0008006" key="4">
    <source>
        <dbReference type="Google" id="ProtNLM"/>
    </source>
</evidence>
<name>A0A7R9MJP9_9ACAR</name>
<feature type="region of interest" description="Disordered" evidence="1">
    <location>
        <begin position="124"/>
        <end position="206"/>
    </location>
</feature>
<feature type="non-terminal residue" evidence="2">
    <location>
        <position position="361"/>
    </location>
</feature>
<keyword evidence="3" id="KW-1185">Reference proteome</keyword>
<dbReference type="AlphaFoldDB" id="A0A7R9MJP9"/>
<dbReference type="EMBL" id="CAJPVJ010019955">
    <property type="protein sequence ID" value="CAG2177481.1"/>
    <property type="molecule type" value="Genomic_DNA"/>
</dbReference>
<protein>
    <recommendedName>
        <fullName evidence="4">Transcription cofactor vestigial-like protein 4</fullName>
    </recommendedName>
</protein>
<feature type="region of interest" description="Disordered" evidence="1">
    <location>
        <begin position="228"/>
        <end position="283"/>
    </location>
</feature>
<feature type="region of interest" description="Disordered" evidence="1">
    <location>
        <begin position="43"/>
        <end position="100"/>
    </location>
</feature>
<dbReference type="InterPro" id="IPR028184">
    <property type="entry name" value="VGLL4"/>
</dbReference>
<gene>
    <name evidence="2" type="ORF">ONB1V03_LOCUS16913</name>
</gene>
<dbReference type="GO" id="GO:0001223">
    <property type="term" value="F:transcription coactivator binding"/>
    <property type="evidence" value="ECO:0007669"/>
    <property type="project" value="TreeGrafter"/>
</dbReference>
<dbReference type="PANTHER" id="PTHR17604">
    <property type="entry name" value="TRANSCRIPTION COFACTOR VESTIGIAL-LIKE PROTEIN 4"/>
    <property type="match status" value="1"/>
</dbReference>
<feature type="compositionally biased region" description="Basic and acidic residues" evidence="1">
    <location>
        <begin position="47"/>
        <end position="59"/>
    </location>
</feature>
<accession>A0A7R9MJP9</accession>
<feature type="compositionally biased region" description="Basic and acidic residues" evidence="1">
    <location>
        <begin position="15"/>
        <end position="27"/>
    </location>
</feature>
<evidence type="ECO:0000313" key="3">
    <source>
        <dbReference type="Proteomes" id="UP000728032"/>
    </source>
</evidence>
<dbReference type="PANTHER" id="PTHR17604:SF7">
    <property type="entry name" value="TONDU-DOMAIN-CONTAINING GROWTH INHIBITOR, ISOFORM A"/>
    <property type="match status" value="1"/>
</dbReference>